<feature type="transmembrane region" description="Helical" evidence="6">
    <location>
        <begin position="41"/>
        <end position="61"/>
    </location>
</feature>
<keyword evidence="3 6" id="KW-0812">Transmembrane</keyword>
<keyword evidence="9" id="KW-1185">Reference proteome</keyword>
<evidence type="ECO:0000256" key="7">
    <source>
        <dbReference type="SAM" id="MobiDB-lite"/>
    </source>
</evidence>
<dbReference type="SUPFAM" id="SSF48652">
    <property type="entry name" value="Tetraspanin"/>
    <property type="match status" value="1"/>
</dbReference>
<evidence type="ECO:0000313" key="9">
    <source>
        <dbReference type="Proteomes" id="UP001374579"/>
    </source>
</evidence>
<proteinExistence type="inferred from homology"/>
<dbReference type="AlphaFoldDB" id="A0AAN9AQ13"/>
<dbReference type="Proteomes" id="UP001374579">
    <property type="component" value="Unassembled WGS sequence"/>
</dbReference>
<feature type="transmembrane region" description="Helical" evidence="6">
    <location>
        <begin position="68"/>
        <end position="91"/>
    </location>
</feature>
<comment type="similarity">
    <text evidence="2 6">Belongs to the tetraspanin (TM4SF) family.</text>
</comment>
<evidence type="ECO:0000256" key="6">
    <source>
        <dbReference type="RuleBase" id="RU361218"/>
    </source>
</evidence>
<keyword evidence="5 6" id="KW-0472">Membrane</keyword>
<dbReference type="EMBL" id="JBAMIC010000024">
    <property type="protein sequence ID" value="KAK7090927.1"/>
    <property type="molecule type" value="Genomic_DNA"/>
</dbReference>
<organism evidence="8 9">
    <name type="scientific">Littorina saxatilis</name>
    <dbReference type="NCBI Taxonomy" id="31220"/>
    <lineage>
        <taxon>Eukaryota</taxon>
        <taxon>Metazoa</taxon>
        <taxon>Spiralia</taxon>
        <taxon>Lophotrochozoa</taxon>
        <taxon>Mollusca</taxon>
        <taxon>Gastropoda</taxon>
        <taxon>Caenogastropoda</taxon>
        <taxon>Littorinimorpha</taxon>
        <taxon>Littorinoidea</taxon>
        <taxon>Littorinidae</taxon>
        <taxon>Littorina</taxon>
    </lineage>
</organism>
<dbReference type="Pfam" id="PF00335">
    <property type="entry name" value="Tetraspanin"/>
    <property type="match status" value="1"/>
</dbReference>
<dbReference type="InterPro" id="IPR008952">
    <property type="entry name" value="Tetraspanin_EC2_sf"/>
</dbReference>
<comment type="caution">
    <text evidence="6">Lacks conserved residue(s) required for the propagation of feature annotation.</text>
</comment>
<dbReference type="InterPro" id="IPR000301">
    <property type="entry name" value="Tetraspanin_animals"/>
</dbReference>
<sequence length="308" mass="33783">MFGLGMAGFVVGLIAVTNKGKLAGVESQMDFGGIFEKVASILIPIGLVFITLGLLGAAGVATQNPQLLLYYAMIMGGLLVIEALAAVSVFANSSKIEKDISEELIETMKTEYDGKQNSTKFFSVALDFAQYFFGCCGIEGLGDFKGSSWYNRVNKDFIATPLTNHTTTTTQSYKTTTTTNKNTTTKPEPERIHDFPISCCKSRYVSILTSLNSLDSVKLENPDCYSQDASDRNLHTLEPCVQAVKDFLYSQVLTLLSLTFTFVGLEMSAASNAYSMSKEIIEKLEEERQENEDAEAEEEEEAEGDTRI</sequence>
<evidence type="ECO:0000256" key="2">
    <source>
        <dbReference type="ARBA" id="ARBA00006840"/>
    </source>
</evidence>
<comment type="subcellular location">
    <subcellularLocation>
        <location evidence="1 6">Membrane</location>
        <topology evidence="1 6">Multi-pass membrane protein</topology>
    </subcellularLocation>
</comment>
<accession>A0AAN9AQ13</accession>
<feature type="compositionally biased region" description="Acidic residues" evidence="7">
    <location>
        <begin position="287"/>
        <end position="308"/>
    </location>
</feature>
<dbReference type="InterPro" id="IPR018499">
    <property type="entry name" value="Tetraspanin/Peripherin"/>
</dbReference>
<feature type="region of interest" description="Disordered" evidence="7">
    <location>
        <begin position="169"/>
        <end position="190"/>
    </location>
</feature>
<comment type="caution">
    <text evidence="8">The sequence shown here is derived from an EMBL/GenBank/DDBJ whole genome shotgun (WGS) entry which is preliminary data.</text>
</comment>
<evidence type="ECO:0000313" key="8">
    <source>
        <dbReference type="EMBL" id="KAK7090927.1"/>
    </source>
</evidence>
<evidence type="ECO:0000256" key="4">
    <source>
        <dbReference type="ARBA" id="ARBA00022989"/>
    </source>
</evidence>
<gene>
    <name evidence="8" type="ORF">V1264_010662</name>
</gene>
<feature type="region of interest" description="Disordered" evidence="7">
    <location>
        <begin position="284"/>
        <end position="308"/>
    </location>
</feature>
<evidence type="ECO:0000256" key="3">
    <source>
        <dbReference type="ARBA" id="ARBA00022692"/>
    </source>
</evidence>
<feature type="compositionally biased region" description="Low complexity" evidence="7">
    <location>
        <begin position="169"/>
        <end position="186"/>
    </location>
</feature>
<evidence type="ECO:0000256" key="5">
    <source>
        <dbReference type="ARBA" id="ARBA00023136"/>
    </source>
</evidence>
<evidence type="ECO:0000256" key="1">
    <source>
        <dbReference type="ARBA" id="ARBA00004141"/>
    </source>
</evidence>
<dbReference type="Gene3D" id="1.10.1450.10">
    <property type="entry name" value="Tetraspanin"/>
    <property type="match status" value="1"/>
</dbReference>
<dbReference type="PIRSF" id="PIRSF002419">
    <property type="entry name" value="Tetraspanin"/>
    <property type="match status" value="1"/>
</dbReference>
<reference evidence="8 9" key="1">
    <citation type="submission" date="2024-02" db="EMBL/GenBank/DDBJ databases">
        <title>Chromosome-scale genome assembly of the rough periwinkle Littorina saxatilis.</title>
        <authorList>
            <person name="De Jode A."/>
            <person name="Faria R."/>
            <person name="Formenti G."/>
            <person name="Sims Y."/>
            <person name="Smith T.P."/>
            <person name="Tracey A."/>
            <person name="Wood J.M.D."/>
            <person name="Zagrodzka Z.B."/>
            <person name="Johannesson K."/>
            <person name="Butlin R.K."/>
            <person name="Leder E.H."/>
        </authorList>
    </citation>
    <scope>NUCLEOTIDE SEQUENCE [LARGE SCALE GENOMIC DNA]</scope>
    <source>
        <strain evidence="8">Snail1</strain>
        <tissue evidence="8">Muscle</tissue>
    </source>
</reference>
<dbReference type="PANTHER" id="PTHR19282:SF534">
    <property type="entry name" value="TETRASPANIN FAMILY-RELATED"/>
    <property type="match status" value="1"/>
</dbReference>
<keyword evidence="4 6" id="KW-1133">Transmembrane helix</keyword>
<name>A0AAN9AQ13_9CAEN</name>
<protein>
    <recommendedName>
        <fullName evidence="6">Tetraspanin</fullName>
    </recommendedName>
</protein>
<dbReference type="PANTHER" id="PTHR19282">
    <property type="entry name" value="TETRASPANIN"/>
    <property type="match status" value="1"/>
</dbReference>
<dbReference type="GO" id="GO:0005886">
    <property type="term" value="C:plasma membrane"/>
    <property type="evidence" value="ECO:0007669"/>
    <property type="project" value="TreeGrafter"/>
</dbReference>